<evidence type="ECO:0000313" key="1">
    <source>
        <dbReference type="EMBL" id="KKN17221.1"/>
    </source>
</evidence>
<gene>
    <name evidence="1" type="ORF">LCGC14_0968080</name>
</gene>
<reference evidence="1" key="1">
    <citation type="journal article" date="2015" name="Nature">
        <title>Complex archaea that bridge the gap between prokaryotes and eukaryotes.</title>
        <authorList>
            <person name="Spang A."/>
            <person name="Saw J.H."/>
            <person name="Jorgensen S.L."/>
            <person name="Zaremba-Niedzwiedzka K."/>
            <person name="Martijn J."/>
            <person name="Lind A.E."/>
            <person name="van Eijk R."/>
            <person name="Schleper C."/>
            <person name="Guy L."/>
            <person name="Ettema T.J."/>
        </authorList>
    </citation>
    <scope>NUCLEOTIDE SEQUENCE</scope>
</reference>
<comment type="caution">
    <text evidence="1">The sequence shown here is derived from an EMBL/GenBank/DDBJ whole genome shotgun (WGS) entry which is preliminary data.</text>
</comment>
<accession>A0A0F9QVQ3</accession>
<dbReference type="AlphaFoldDB" id="A0A0F9QVQ3"/>
<proteinExistence type="predicted"/>
<protein>
    <submittedName>
        <fullName evidence="1">Uncharacterized protein</fullName>
    </submittedName>
</protein>
<dbReference type="EMBL" id="LAZR01003544">
    <property type="protein sequence ID" value="KKN17221.1"/>
    <property type="molecule type" value="Genomic_DNA"/>
</dbReference>
<organism evidence="1">
    <name type="scientific">marine sediment metagenome</name>
    <dbReference type="NCBI Taxonomy" id="412755"/>
    <lineage>
        <taxon>unclassified sequences</taxon>
        <taxon>metagenomes</taxon>
        <taxon>ecological metagenomes</taxon>
    </lineage>
</organism>
<name>A0A0F9QVQ3_9ZZZZ</name>
<sequence length="250" mass="26528">MSTGIIDLNDRETYHNSAKGYKVGTMGRTSDGRIFRYALEGGNAINASLLCEGRATDATWDTIVIATTTKASDTKISVTDQSDTIAKDELENGYLVCETDPSTTGPNCWRIAGNDAVAGTNDFNIYLAEGATIGQVLTASTDTMIFSFSPWSKVIVSPASAQTSIIVGVTMLQISANNYCWLQTRGICGVAMDNQDAAAAIGEGLVSDDQYTAGNIVNVTDDAQRQVVAQTITVQALTNGDIIPVFLTIE</sequence>